<keyword evidence="7" id="KW-0460">Magnesium</keyword>
<dbReference type="Proteomes" id="UP000643810">
    <property type="component" value="Unassembled WGS sequence"/>
</dbReference>
<dbReference type="PANTHER" id="PTHR11136:SF0">
    <property type="entry name" value="DIHYDROFOLATE SYNTHETASE-RELATED"/>
    <property type="match status" value="1"/>
</dbReference>
<evidence type="ECO:0000256" key="9">
    <source>
        <dbReference type="ARBA" id="ARBA00047493"/>
    </source>
</evidence>
<keyword evidence="5 10" id="KW-0547">Nucleotide-binding</keyword>
<feature type="domain" description="Mur ligase C-terminal" evidence="11">
    <location>
        <begin position="292"/>
        <end position="409"/>
    </location>
</feature>
<evidence type="ECO:0000256" key="7">
    <source>
        <dbReference type="ARBA" id="ARBA00022842"/>
    </source>
</evidence>
<keyword evidence="3 10" id="KW-0436">Ligase</keyword>
<evidence type="ECO:0000313" key="14">
    <source>
        <dbReference type="Proteomes" id="UP000643810"/>
    </source>
</evidence>
<evidence type="ECO:0000256" key="3">
    <source>
        <dbReference type="ARBA" id="ARBA00022598"/>
    </source>
</evidence>
<keyword evidence="14" id="KW-1185">Reference proteome</keyword>
<comment type="caution">
    <text evidence="13">The sequence shown here is derived from an EMBL/GenBank/DDBJ whole genome shotgun (WGS) entry which is preliminary data.</text>
</comment>
<evidence type="ECO:0000259" key="11">
    <source>
        <dbReference type="Pfam" id="PF02875"/>
    </source>
</evidence>
<evidence type="ECO:0000259" key="12">
    <source>
        <dbReference type="Pfam" id="PF08245"/>
    </source>
</evidence>
<dbReference type="Pfam" id="PF08245">
    <property type="entry name" value="Mur_ligase_M"/>
    <property type="match status" value="1"/>
</dbReference>
<evidence type="ECO:0000256" key="2">
    <source>
        <dbReference type="ARBA" id="ARBA00013025"/>
    </source>
</evidence>
<comment type="similarity">
    <text evidence="1 10">Belongs to the folylpolyglutamate synthase family.</text>
</comment>
<name>A0ABR7GCA8_9FIRM</name>
<dbReference type="InterPro" id="IPR013221">
    <property type="entry name" value="Mur_ligase_cen"/>
</dbReference>
<dbReference type="SUPFAM" id="SSF53623">
    <property type="entry name" value="MurD-like peptide ligases, catalytic domain"/>
    <property type="match status" value="1"/>
</dbReference>
<evidence type="ECO:0000256" key="4">
    <source>
        <dbReference type="ARBA" id="ARBA00022723"/>
    </source>
</evidence>
<comment type="catalytic activity">
    <reaction evidence="9">
        <text>(6S)-5,6,7,8-tetrahydrofolyl-(gamma-L-Glu)(n) + L-glutamate + ATP = (6S)-5,6,7,8-tetrahydrofolyl-(gamma-L-Glu)(n+1) + ADP + phosphate + H(+)</text>
        <dbReference type="Rhea" id="RHEA:10580"/>
        <dbReference type="Rhea" id="RHEA-COMP:14738"/>
        <dbReference type="Rhea" id="RHEA-COMP:14740"/>
        <dbReference type="ChEBI" id="CHEBI:15378"/>
        <dbReference type="ChEBI" id="CHEBI:29985"/>
        <dbReference type="ChEBI" id="CHEBI:30616"/>
        <dbReference type="ChEBI" id="CHEBI:43474"/>
        <dbReference type="ChEBI" id="CHEBI:141005"/>
        <dbReference type="ChEBI" id="CHEBI:456216"/>
        <dbReference type="EC" id="6.3.2.17"/>
    </reaction>
</comment>
<evidence type="ECO:0000256" key="8">
    <source>
        <dbReference type="ARBA" id="ARBA00030592"/>
    </source>
</evidence>
<dbReference type="PIRSF" id="PIRSF001563">
    <property type="entry name" value="Folylpolyglu_synth"/>
    <property type="match status" value="1"/>
</dbReference>
<dbReference type="RefSeq" id="WP_186853570.1">
    <property type="nucleotide sequence ID" value="NZ_JACOPG010000001.1"/>
</dbReference>
<proteinExistence type="inferred from homology"/>
<accession>A0ABR7GCA8</accession>
<dbReference type="SUPFAM" id="SSF53244">
    <property type="entry name" value="MurD-like peptide ligases, peptide-binding domain"/>
    <property type="match status" value="1"/>
</dbReference>
<evidence type="ECO:0000313" key="13">
    <source>
        <dbReference type="EMBL" id="MBC5685069.1"/>
    </source>
</evidence>
<dbReference type="Pfam" id="PF02875">
    <property type="entry name" value="Mur_ligase_C"/>
    <property type="match status" value="1"/>
</dbReference>
<dbReference type="InterPro" id="IPR036615">
    <property type="entry name" value="Mur_ligase_C_dom_sf"/>
</dbReference>
<dbReference type="InterPro" id="IPR018109">
    <property type="entry name" value="Folylpolyglutamate_synth_CS"/>
</dbReference>
<organism evidence="13 14">
    <name type="scientific">Roseburia lenta</name>
    <dbReference type="NCBI Taxonomy" id="2763061"/>
    <lineage>
        <taxon>Bacteria</taxon>
        <taxon>Bacillati</taxon>
        <taxon>Bacillota</taxon>
        <taxon>Clostridia</taxon>
        <taxon>Lachnospirales</taxon>
        <taxon>Lachnospiraceae</taxon>
        <taxon>Roseburia</taxon>
    </lineage>
</organism>
<sequence>MTFDDKTRAFMDKIAKKGSVLGLDAMCLLMQALGDPQEQLQVIHVAGTNGKGSTCAMLQSILCLQGYRVGLYTSPAVFCYEERFSIDGAYIDAATFNTYMHRMEDAWQEVERQHGVCATIFEVETALAYLYFYEAGCDYVIMEVGMGGATDASNVLNHSLCSVFAAIGRDHMQFLGPDLESIARIKAGIMKAGGQAVSTWQEPKAAKVLEDVAKAGKTGLTFCDESKVKIKQRKPLCYDYREFSDIEVPLEGSYQLQNSVLVLETIRTLRKLGVVISDAAVKEGMQKTVWHGRMECLCKEPLIYMDGAHNLPAAKRLWETLESDFTNKSITYIMGVLADKEYEEMLALLLPRAGHIYTVTPDNARALPAEKLQKTIENLSYAALACPSLEDALYQALQAGDDMILAFGSLSYLGDFKKIVKASVKE</sequence>
<gene>
    <name evidence="13" type="ORF">H8R94_00340</name>
</gene>
<dbReference type="PANTHER" id="PTHR11136">
    <property type="entry name" value="FOLYLPOLYGLUTAMATE SYNTHASE-RELATED"/>
    <property type="match status" value="1"/>
</dbReference>
<dbReference type="Gene3D" id="3.90.190.20">
    <property type="entry name" value="Mur ligase, C-terminal domain"/>
    <property type="match status" value="1"/>
</dbReference>
<reference evidence="13 14" key="1">
    <citation type="submission" date="2020-08" db="EMBL/GenBank/DDBJ databases">
        <title>Genome public.</title>
        <authorList>
            <person name="Liu C."/>
            <person name="Sun Q."/>
        </authorList>
    </citation>
    <scope>NUCLEOTIDE SEQUENCE [LARGE SCALE GENOMIC DNA]</scope>
    <source>
        <strain evidence="13 14">NSJ-9</strain>
    </source>
</reference>
<dbReference type="InterPro" id="IPR036565">
    <property type="entry name" value="Mur-like_cat_sf"/>
</dbReference>
<dbReference type="PROSITE" id="PS01012">
    <property type="entry name" value="FOLYLPOLYGLU_SYNT_2"/>
    <property type="match status" value="1"/>
</dbReference>
<dbReference type="EMBL" id="JACOPG010000001">
    <property type="protein sequence ID" value="MBC5685069.1"/>
    <property type="molecule type" value="Genomic_DNA"/>
</dbReference>
<evidence type="ECO:0000256" key="10">
    <source>
        <dbReference type="PIRNR" id="PIRNR001563"/>
    </source>
</evidence>
<dbReference type="Gene3D" id="3.40.1190.10">
    <property type="entry name" value="Mur-like, catalytic domain"/>
    <property type="match status" value="1"/>
</dbReference>
<dbReference type="EC" id="6.3.2.17" evidence="2"/>
<keyword evidence="4" id="KW-0479">Metal-binding</keyword>
<dbReference type="InterPro" id="IPR004101">
    <property type="entry name" value="Mur_ligase_C"/>
</dbReference>
<feature type="domain" description="Mur ligase central" evidence="12">
    <location>
        <begin position="45"/>
        <end position="263"/>
    </location>
</feature>
<evidence type="ECO:0000256" key="1">
    <source>
        <dbReference type="ARBA" id="ARBA00008276"/>
    </source>
</evidence>
<evidence type="ECO:0000256" key="6">
    <source>
        <dbReference type="ARBA" id="ARBA00022840"/>
    </source>
</evidence>
<dbReference type="PROSITE" id="PS01011">
    <property type="entry name" value="FOLYLPOLYGLU_SYNT_1"/>
    <property type="match status" value="1"/>
</dbReference>
<dbReference type="InterPro" id="IPR001645">
    <property type="entry name" value="Folylpolyglutamate_synth"/>
</dbReference>
<dbReference type="NCBIfam" id="TIGR01499">
    <property type="entry name" value="folC"/>
    <property type="match status" value="1"/>
</dbReference>
<protein>
    <recommendedName>
        <fullName evidence="2">tetrahydrofolate synthase</fullName>
        <ecNumber evidence="2">6.3.2.17</ecNumber>
    </recommendedName>
    <alternativeName>
        <fullName evidence="8">Tetrahydrofolylpolyglutamate synthase</fullName>
    </alternativeName>
</protein>
<evidence type="ECO:0000256" key="5">
    <source>
        <dbReference type="ARBA" id="ARBA00022741"/>
    </source>
</evidence>
<keyword evidence="6 10" id="KW-0067">ATP-binding</keyword>